<dbReference type="GO" id="GO:0003676">
    <property type="term" value="F:nucleic acid binding"/>
    <property type="evidence" value="ECO:0007669"/>
    <property type="project" value="InterPro"/>
</dbReference>
<name>A0A6M3T883_9CAUD</name>
<keyword evidence="3" id="KW-0378">Hydrolase</keyword>
<dbReference type="GO" id="GO:0004518">
    <property type="term" value="F:nuclease activity"/>
    <property type="evidence" value="ECO:0007669"/>
    <property type="project" value="UniProtKB-KW"/>
</dbReference>
<dbReference type="Gene3D" id="3.40.1350.10">
    <property type="match status" value="1"/>
</dbReference>
<evidence type="ECO:0000313" key="6">
    <source>
        <dbReference type="Proteomes" id="UP000502416"/>
    </source>
</evidence>
<evidence type="ECO:0000256" key="2">
    <source>
        <dbReference type="ARBA" id="ARBA00022722"/>
    </source>
</evidence>
<dbReference type="KEGG" id="vg:79585676"/>
<keyword evidence="2" id="KW-0540">Nuclease</keyword>
<dbReference type="Proteomes" id="UP000502416">
    <property type="component" value="Segment"/>
</dbReference>
<dbReference type="InterPro" id="IPR014883">
    <property type="entry name" value="VRR_NUC"/>
</dbReference>
<evidence type="ECO:0000256" key="3">
    <source>
        <dbReference type="ARBA" id="ARBA00022801"/>
    </source>
</evidence>
<dbReference type="RefSeq" id="YP_010738309.1">
    <property type="nucleotide sequence ID" value="NC_073025.1"/>
</dbReference>
<dbReference type="EMBL" id="MN734438">
    <property type="protein sequence ID" value="QJD54488.1"/>
    <property type="molecule type" value="Genomic_DNA"/>
</dbReference>
<sequence>MTPDQLAKSGTEHGEQRALFAWLKVAQRHGFETAWRWAETGDMTVFQSSPYATSNVEQHPELARCFAVPNGGQRDKITAAKLKHEGVKPGVPDVFLPVTCAKYAGLFIEMKRSGDKATKRRAGSTSNEQDDWISYLRSANYAVSVCFDWRSAARDIQSYIELVKGPG</sequence>
<keyword evidence="6" id="KW-1185">Reference proteome</keyword>
<comment type="cofactor">
    <cofactor evidence="1">
        <name>Mg(2+)</name>
        <dbReference type="ChEBI" id="CHEBI:18420"/>
    </cofactor>
</comment>
<dbReference type="InterPro" id="IPR011856">
    <property type="entry name" value="tRNA_endonuc-like_dom_sf"/>
</dbReference>
<dbReference type="GeneID" id="79585676"/>
<dbReference type="GO" id="GO:0016788">
    <property type="term" value="F:hydrolase activity, acting on ester bonds"/>
    <property type="evidence" value="ECO:0007669"/>
    <property type="project" value="InterPro"/>
</dbReference>
<organism evidence="5 6">
    <name type="scientific">Sphingomonas phage Lucius</name>
    <dbReference type="NCBI Taxonomy" id="2686313"/>
    <lineage>
        <taxon>Viruses</taxon>
        <taxon>Duplodnaviria</taxon>
        <taxon>Heunggongvirae</taxon>
        <taxon>Uroviricota</taxon>
        <taxon>Caudoviricetes</taxon>
        <taxon>Johnpaulvirinae</taxon>
        <taxon>Kharnvirus</taxon>
        <taxon>Kharnvirus lucius</taxon>
    </lineage>
</organism>
<protein>
    <submittedName>
        <fullName evidence="5">VRR-NUC domain protein</fullName>
    </submittedName>
</protein>
<reference evidence="5 6" key="1">
    <citation type="submission" date="2019-11" db="EMBL/GenBank/DDBJ databases">
        <authorList>
            <person name="Hylling O."/>
            <person name="Hansen L.H."/>
            <person name="Johansen A."/>
        </authorList>
    </citation>
    <scope>NUCLEOTIDE SEQUENCE [LARGE SCALE GENOMIC DNA]</scope>
</reference>
<accession>A0A6M3T883</accession>
<evidence type="ECO:0000256" key="1">
    <source>
        <dbReference type="ARBA" id="ARBA00001946"/>
    </source>
</evidence>
<evidence type="ECO:0000313" key="5">
    <source>
        <dbReference type="EMBL" id="QJD54488.1"/>
    </source>
</evidence>
<feature type="domain" description="VRR-NUC" evidence="4">
    <location>
        <begin position="80"/>
        <end position="146"/>
    </location>
</feature>
<proteinExistence type="predicted"/>
<dbReference type="Pfam" id="PF08774">
    <property type="entry name" value="VRR_NUC"/>
    <property type="match status" value="1"/>
</dbReference>
<evidence type="ECO:0000259" key="4">
    <source>
        <dbReference type="Pfam" id="PF08774"/>
    </source>
</evidence>